<gene>
    <name evidence="1" type="ORF">CVT26_005428</name>
</gene>
<evidence type="ECO:0000313" key="2">
    <source>
        <dbReference type="Proteomes" id="UP000284706"/>
    </source>
</evidence>
<accession>A0A409W8G9</accession>
<protein>
    <submittedName>
        <fullName evidence="1">Uncharacterized protein</fullName>
    </submittedName>
</protein>
<dbReference type="Proteomes" id="UP000284706">
    <property type="component" value="Unassembled WGS sequence"/>
</dbReference>
<dbReference type="AlphaFoldDB" id="A0A409W8G9"/>
<comment type="caution">
    <text evidence="1">The sequence shown here is derived from an EMBL/GenBank/DDBJ whole genome shotgun (WGS) entry which is preliminary data.</text>
</comment>
<reference evidence="1 2" key="1">
    <citation type="journal article" date="2018" name="Evol. Lett.">
        <title>Horizontal gene cluster transfer increased hallucinogenic mushroom diversity.</title>
        <authorList>
            <person name="Reynolds H.T."/>
            <person name="Vijayakumar V."/>
            <person name="Gluck-Thaler E."/>
            <person name="Korotkin H.B."/>
            <person name="Matheny P.B."/>
            <person name="Slot J.C."/>
        </authorList>
    </citation>
    <scope>NUCLEOTIDE SEQUENCE [LARGE SCALE GENOMIC DNA]</scope>
    <source>
        <strain evidence="1 2">SRW20</strain>
    </source>
</reference>
<dbReference type="OrthoDB" id="3087446at2759"/>
<name>A0A409W8G9_9AGAR</name>
<sequence length="139" mass="15946">MLYPILPVFKIWRGNNLTTSWNRPGSKPRSFRVELEPDTNKLTDFQRGPLQETKGSVYDGQTFTVRNGRFNLIDKTVRFDMIFDGSHPPETFEGNLEMPDSQGVTSIQGTIKVKSTWLQGKPPNVYGPYSRYRAHVTLH</sequence>
<keyword evidence="2" id="KW-1185">Reference proteome</keyword>
<organism evidence="1 2">
    <name type="scientific">Gymnopilus dilepis</name>
    <dbReference type="NCBI Taxonomy" id="231916"/>
    <lineage>
        <taxon>Eukaryota</taxon>
        <taxon>Fungi</taxon>
        <taxon>Dikarya</taxon>
        <taxon>Basidiomycota</taxon>
        <taxon>Agaricomycotina</taxon>
        <taxon>Agaricomycetes</taxon>
        <taxon>Agaricomycetidae</taxon>
        <taxon>Agaricales</taxon>
        <taxon>Agaricineae</taxon>
        <taxon>Hymenogastraceae</taxon>
        <taxon>Gymnopilus</taxon>
    </lineage>
</organism>
<dbReference type="EMBL" id="NHYE01005310">
    <property type="protein sequence ID" value="PPQ74827.1"/>
    <property type="molecule type" value="Genomic_DNA"/>
</dbReference>
<dbReference type="InParanoid" id="A0A409W8G9"/>
<evidence type="ECO:0000313" key="1">
    <source>
        <dbReference type="EMBL" id="PPQ74827.1"/>
    </source>
</evidence>
<proteinExistence type="predicted"/>